<gene>
    <name evidence="2" type="ORF">PSON_ATCC_30995.1.T0680028</name>
</gene>
<keyword evidence="3" id="KW-1185">Reference proteome</keyword>
<evidence type="ECO:0000313" key="3">
    <source>
        <dbReference type="Proteomes" id="UP000692954"/>
    </source>
</evidence>
<feature type="region of interest" description="Disordered" evidence="1">
    <location>
        <begin position="37"/>
        <end position="58"/>
    </location>
</feature>
<protein>
    <submittedName>
        <fullName evidence="2">Uncharacterized protein</fullName>
    </submittedName>
</protein>
<comment type="caution">
    <text evidence="2">The sequence shown here is derived from an EMBL/GenBank/DDBJ whole genome shotgun (WGS) entry which is preliminary data.</text>
</comment>
<proteinExistence type="predicted"/>
<accession>A0A8S1NXH9</accession>
<dbReference type="Proteomes" id="UP000692954">
    <property type="component" value="Unassembled WGS sequence"/>
</dbReference>
<evidence type="ECO:0000256" key="1">
    <source>
        <dbReference type="SAM" id="MobiDB-lite"/>
    </source>
</evidence>
<organism evidence="2 3">
    <name type="scientific">Paramecium sonneborni</name>
    <dbReference type="NCBI Taxonomy" id="65129"/>
    <lineage>
        <taxon>Eukaryota</taxon>
        <taxon>Sar</taxon>
        <taxon>Alveolata</taxon>
        <taxon>Ciliophora</taxon>
        <taxon>Intramacronucleata</taxon>
        <taxon>Oligohymenophorea</taxon>
        <taxon>Peniculida</taxon>
        <taxon>Parameciidae</taxon>
        <taxon>Paramecium</taxon>
    </lineage>
</organism>
<name>A0A8S1NXH9_9CILI</name>
<dbReference type="AlphaFoldDB" id="A0A8S1NXH9"/>
<evidence type="ECO:0000313" key="2">
    <source>
        <dbReference type="EMBL" id="CAD8097212.1"/>
    </source>
</evidence>
<sequence length="58" mass="6799">MEKKKNEQENVYGISRSVIIERKKMDHRSLVKTLTDQGNKINKDDTDESEKETFEIGN</sequence>
<reference evidence="2" key="1">
    <citation type="submission" date="2021-01" db="EMBL/GenBank/DDBJ databases">
        <authorList>
            <consortium name="Genoscope - CEA"/>
            <person name="William W."/>
        </authorList>
    </citation>
    <scope>NUCLEOTIDE SEQUENCE</scope>
</reference>
<dbReference type="EMBL" id="CAJJDN010000068">
    <property type="protein sequence ID" value="CAD8097212.1"/>
    <property type="molecule type" value="Genomic_DNA"/>
</dbReference>